<accession>A0A6V7L4Z2</accession>
<proteinExistence type="predicted"/>
<reference evidence="2" key="1">
    <citation type="submission" date="2020-07" db="EMBL/GenBank/DDBJ databases">
        <authorList>
            <person name="Ferguson B K."/>
        </authorList>
    </citation>
    <scope>NUCLEOTIDE SEQUENCE</scope>
    <source>
        <strain evidence="2">L06</strain>
    </source>
</reference>
<dbReference type="AlphaFoldDB" id="A0A6V7L4Z2"/>
<organism evidence="2">
    <name type="scientific">Bracon brevicornis</name>
    <dbReference type="NCBI Taxonomy" id="1563983"/>
    <lineage>
        <taxon>Eukaryota</taxon>
        <taxon>Metazoa</taxon>
        <taxon>Ecdysozoa</taxon>
        <taxon>Arthropoda</taxon>
        <taxon>Hexapoda</taxon>
        <taxon>Insecta</taxon>
        <taxon>Pterygota</taxon>
        <taxon>Neoptera</taxon>
        <taxon>Endopterygota</taxon>
        <taxon>Hymenoptera</taxon>
        <taxon>Apocrita</taxon>
        <taxon>Ichneumonoidea</taxon>
        <taxon>Braconidae</taxon>
        <taxon>Braconinae</taxon>
        <taxon>Bracon</taxon>
    </lineage>
</organism>
<name>A0A6V7L4Z2_9HYME</name>
<protein>
    <submittedName>
        <fullName evidence="2">Uncharacterized protein</fullName>
    </submittedName>
</protein>
<sequence>MLNLQRFTSQRKDPPASTSKAQRTSYFIPSDSDD</sequence>
<evidence type="ECO:0000313" key="2">
    <source>
        <dbReference type="EMBL" id="CAD1571538.1"/>
    </source>
</evidence>
<feature type="compositionally biased region" description="Polar residues" evidence="1">
    <location>
        <begin position="16"/>
        <end position="27"/>
    </location>
</feature>
<evidence type="ECO:0000256" key="1">
    <source>
        <dbReference type="SAM" id="MobiDB-lite"/>
    </source>
</evidence>
<gene>
    <name evidence="2" type="ORF">BBRV_LOCUS97480</name>
</gene>
<dbReference type="EMBL" id="CADCXW020000334">
    <property type="protein sequence ID" value="CAD1571538.1"/>
    <property type="molecule type" value="Genomic_DNA"/>
</dbReference>
<feature type="region of interest" description="Disordered" evidence="1">
    <location>
        <begin position="1"/>
        <end position="34"/>
    </location>
</feature>